<dbReference type="Pfam" id="PF00326">
    <property type="entry name" value="Peptidase_S9"/>
    <property type="match status" value="1"/>
</dbReference>
<feature type="domain" description="Peptidase S9 prolyl oligopeptidase catalytic" evidence="1">
    <location>
        <begin position="440"/>
        <end position="648"/>
    </location>
</feature>
<dbReference type="AlphaFoldDB" id="A0A9P6QHV2"/>
<keyword evidence="2" id="KW-0031">Aminopeptidase</keyword>
<dbReference type="InterPro" id="IPR001375">
    <property type="entry name" value="Peptidase_S9_cat"/>
</dbReference>
<reference evidence="2" key="1">
    <citation type="journal article" date="2020" name="Fungal Divers.">
        <title>Resolving the Mortierellaceae phylogeny through synthesis of multi-gene phylogenetics and phylogenomics.</title>
        <authorList>
            <person name="Vandepol N."/>
            <person name="Liber J."/>
            <person name="Desiro A."/>
            <person name="Na H."/>
            <person name="Kennedy M."/>
            <person name="Barry K."/>
            <person name="Grigoriev I.V."/>
            <person name="Miller A.N."/>
            <person name="O'Donnell K."/>
            <person name="Stajich J.E."/>
            <person name="Bonito G."/>
        </authorList>
    </citation>
    <scope>NUCLEOTIDE SEQUENCE</scope>
    <source>
        <strain evidence="2">BC1065</strain>
    </source>
</reference>
<dbReference type="InterPro" id="IPR050585">
    <property type="entry name" value="Xaa-Pro_dipeptidyl-ppase/CocE"/>
</dbReference>
<protein>
    <submittedName>
        <fullName evidence="2">Dipeptidyl aminopeptidase</fullName>
    </submittedName>
</protein>
<feature type="non-terminal residue" evidence="2">
    <location>
        <position position="671"/>
    </location>
</feature>
<keyword evidence="3" id="KW-1185">Reference proteome</keyword>
<accession>A0A9P6QHV2</accession>
<evidence type="ECO:0000259" key="1">
    <source>
        <dbReference type="Pfam" id="PF00326"/>
    </source>
</evidence>
<dbReference type="SUPFAM" id="SSF82171">
    <property type="entry name" value="DPP6 N-terminal domain-like"/>
    <property type="match status" value="1"/>
</dbReference>
<dbReference type="PANTHER" id="PTHR43056:SF5">
    <property type="entry name" value="PEPTIDASE S9 PROLYL OLIGOPEPTIDASE CATALYTIC DOMAIN-CONTAINING PROTEIN"/>
    <property type="match status" value="1"/>
</dbReference>
<dbReference type="PANTHER" id="PTHR43056">
    <property type="entry name" value="PEPTIDASE S9 PROLYL OLIGOPEPTIDASE"/>
    <property type="match status" value="1"/>
</dbReference>
<dbReference type="Gene3D" id="3.40.50.1820">
    <property type="entry name" value="alpha/beta hydrolase"/>
    <property type="match status" value="1"/>
</dbReference>
<keyword evidence="2" id="KW-0645">Protease</keyword>
<organism evidence="2 3">
    <name type="scientific">Actinomortierella ambigua</name>
    <dbReference type="NCBI Taxonomy" id="1343610"/>
    <lineage>
        <taxon>Eukaryota</taxon>
        <taxon>Fungi</taxon>
        <taxon>Fungi incertae sedis</taxon>
        <taxon>Mucoromycota</taxon>
        <taxon>Mortierellomycotina</taxon>
        <taxon>Mortierellomycetes</taxon>
        <taxon>Mortierellales</taxon>
        <taxon>Mortierellaceae</taxon>
        <taxon>Actinomortierella</taxon>
    </lineage>
</organism>
<dbReference type="OrthoDB" id="416344at2759"/>
<keyword evidence="2" id="KW-0378">Hydrolase</keyword>
<dbReference type="GO" id="GO:0004177">
    <property type="term" value="F:aminopeptidase activity"/>
    <property type="evidence" value="ECO:0007669"/>
    <property type="project" value="UniProtKB-KW"/>
</dbReference>
<dbReference type="GO" id="GO:0008236">
    <property type="term" value="F:serine-type peptidase activity"/>
    <property type="evidence" value="ECO:0007669"/>
    <property type="project" value="InterPro"/>
</dbReference>
<dbReference type="GO" id="GO:0006508">
    <property type="term" value="P:proteolysis"/>
    <property type="evidence" value="ECO:0007669"/>
    <property type="project" value="InterPro"/>
</dbReference>
<dbReference type="Proteomes" id="UP000807716">
    <property type="component" value="Unassembled WGS sequence"/>
</dbReference>
<name>A0A9P6QHV2_9FUNG</name>
<evidence type="ECO:0000313" key="2">
    <source>
        <dbReference type="EMBL" id="KAG0269022.1"/>
    </source>
</evidence>
<dbReference type="SUPFAM" id="SSF53474">
    <property type="entry name" value="alpha/beta-Hydrolases"/>
    <property type="match status" value="1"/>
</dbReference>
<proteinExistence type="predicted"/>
<evidence type="ECO:0000313" key="3">
    <source>
        <dbReference type="Proteomes" id="UP000807716"/>
    </source>
</evidence>
<comment type="caution">
    <text evidence="2">The sequence shown here is derived from an EMBL/GenBank/DDBJ whole genome shotgun (WGS) entry which is preliminary data.</text>
</comment>
<dbReference type="InterPro" id="IPR029058">
    <property type="entry name" value="AB_hydrolase_fold"/>
</dbReference>
<gene>
    <name evidence="2" type="primary">DAP2_2</name>
    <name evidence="2" type="ORF">DFQ27_005128</name>
</gene>
<sequence>EWKSPISAEFITDSALIISDVFKNDKSGSLYWVELNGENNGRLTIMSRSTDGQQEDITPAPFEPKTRVHEYGGGAIAMDDDFLIACNYDDYCLYKIDLVTKQAIRLTPESNKLYRYADIDIHPSKKFLVCLREDHTNDTPKTVINSLVIVRLDTNEPSVQILAQGQDFYISPRFNPANPNEMGYVSWGHPFMPWDHTQVFQNTLEVTEDSVKIVHQTQLAGFDEANEESSYQLRYAQDGTLYFISDRTGYWNLHKYRTGGQVELVLAEPMAADFMGPHWEFGQHSKQQSFAPLQSDCSKIAVTYILNGVDHLALIDTKTKTMQNIPLDYTVINSIQATTEGADDVLLMTVMSYNKPFQAVTFNLRTHELQTVVQSALLDDTLAKYISKPEPITFKTTNDKDAYAFYYPPTNADYVAPKDTLPPLRVFSHGGPTHAYQLDLDWTIQYFTSRGIAVLTVNYGGSTNYGRAYRNRLRGQWGVVDVDDCCNAALHMVHQRHAVDADKLVIMGGSAGGYTTLACLAFRRDVFKAGASYFGIGNLESFATETHKFESHYTHSLVGPYPAEIETYRARSPINAADKISVPCIFFQGLDDKIVTPNQAEGMVNALKDNKIPVAYLPFEGEGHGFQIPQNIQTALRSEISFYGRIFGFRPFDAIDVEIHNEDAILHDKEL</sequence>
<dbReference type="EMBL" id="JAAAJB010000036">
    <property type="protein sequence ID" value="KAG0269022.1"/>
    <property type="molecule type" value="Genomic_DNA"/>
</dbReference>